<accession>A0A3L6PZU0</accession>
<reference evidence="3" key="1">
    <citation type="journal article" date="2019" name="Nat. Commun.">
        <title>The genome of broomcorn millet.</title>
        <authorList>
            <person name="Zou C."/>
            <person name="Miki D."/>
            <person name="Li D."/>
            <person name="Tang Q."/>
            <person name="Xiao L."/>
            <person name="Rajput S."/>
            <person name="Deng P."/>
            <person name="Jia W."/>
            <person name="Huang R."/>
            <person name="Zhang M."/>
            <person name="Sun Y."/>
            <person name="Hu J."/>
            <person name="Fu X."/>
            <person name="Schnable P.S."/>
            <person name="Li F."/>
            <person name="Zhang H."/>
            <person name="Feng B."/>
            <person name="Zhu X."/>
            <person name="Liu R."/>
            <person name="Schnable J.C."/>
            <person name="Zhu J.-K."/>
            <person name="Zhang H."/>
        </authorList>
    </citation>
    <scope>NUCLEOTIDE SEQUENCE [LARGE SCALE GENOMIC DNA]</scope>
</reference>
<sequence>MEKNYNMPSTLGSIGTSVHKISARKHRLRSIASESNAKTATVTTRRKGLQHGCAITISTKGS</sequence>
<evidence type="ECO:0000313" key="2">
    <source>
        <dbReference type="EMBL" id="RLM69235.1"/>
    </source>
</evidence>
<evidence type="ECO:0000256" key="1">
    <source>
        <dbReference type="SAM" id="MobiDB-lite"/>
    </source>
</evidence>
<evidence type="ECO:0000313" key="3">
    <source>
        <dbReference type="Proteomes" id="UP000275267"/>
    </source>
</evidence>
<feature type="region of interest" description="Disordered" evidence="1">
    <location>
        <begin position="25"/>
        <end position="47"/>
    </location>
</feature>
<feature type="compositionally biased region" description="Polar residues" evidence="1">
    <location>
        <begin position="32"/>
        <end position="43"/>
    </location>
</feature>
<organism evidence="2 3">
    <name type="scientific">Panicum miliaceum</name>
    <name type="common">Proso millet</name>
    <name type="synonym">Broomcorn millet</name>
    <dbReference type="NCBI Taxonomy" id="4540"/>
    <lineage>
        <taxon>Eukaryota</taxon>
        <taxon>Viridiplantae</taxon>
        <taxon>Streptophyta</taxon>
        <taxon>Embryophyta</taxon>
        <taxon>Tracheophyta</taxon>
        <taxon>Spermatophyta</taxon>
        <taxon>Magnoliopsida</taxon>
        <taxon>Liliopsida</taxon>
        <taxon>Poales</taxon>
        <taxon>Poaceae</taxon>
        <taxon>PACMAD clade</taxon>
        <taxon>Panicoideae</taxon>
        <taxon>Panicodae</taxon>
        <taxon>Paniceae</taxon>
        <taxon>Panicinae</taxon>
        <taxon>Panicum</taxon>
        <taxon>Panicum sect. Panicum</taxon>
    </lineage>
</organism>
<name>A0A3L6PZU0_PANMI</name>
<protein>
    <submittedName>
        <fullName evidence="2">Uncharacterized protein</fullName>
    </submittedName>
</protein>
<comment type="caution">
    <text evidence="2">The sequence shown here is derived from an EMBL/GenBank/DDBJ whole genome shotgun (WGS) entry which is preliminary data.</text>
</comment>
<proteinExistence type="predicted"/>
<dbReference type="Proteomes" id="UP000275267">
    <property type="component" value="Unassembled WGS sequence"/>
</dbReference>
<dbReference type="AlphaFoldDB" id="A0A3L6PZU0"/>
<gene>
    <name evidence="2" type="ORF">C2845_PM17G10540</name>
</gene>
<keyword evidence="3" id="KW-1185">Reference proteome</keyword>
<dbReference type="EMBL" id="PQIB02000014">
    <property type="protein sequence ID" value="RLM69235.1"/>
    <property type="molecule type" value="Genomic_DNA"/>
</dbReference>